<dbReference type="RefSeq" id="WP_420903336.1">
    <property type="nucleotide sequence ID" value="NZ_JAAKZZ010000219.1"/>
</dbReference>
<dbReference type="Proteomes" id="UP000477722">
    <property type="component" value="Unassembled WGS sequence"/>
</dbReference>
<accession>A0A6G4X1N9</accession>
<dbReference type="AlphaFoldDB" id="A0A6G4X1N9"/>
<evidence type="ECO:0000313" key="2">
    <source>
        <dbReference type="EMBL" id="NGO70664.1"/>
    </source>
</evidence>
<organism evidence="2 3">
    <name type="scientific">Streptomyces boncukensis</name>
    <dbReference type="NCBI Taxonomy" id="2711219"/>
    <lineage>
        <taxon>Bacteria</taxon>
        <taxon>Bacillati</taxon>
        <taxon>Actinomycetota</taxon>
        <taxon>Actinomycetes</taxon>
        <taxon>Kitasatosporales</taxon>
        <taxon>Streptomycetaceae</taxon>
        <taxon>Streptomyces</taxon>
    </lineage>
</organism>
<dbReference type="EMBL" id="JAAKZZ010000219">
    <property type="protein sequence ID" value="NGO70664.1"/>
    <property type="molecule type" value="Genomic_DNA"/>
</dbReference>
<feature type="non-terminal residue" evidence="2">
    <location>
        <position position="1"/>
    </location>
</feature>
<evidence type="ECO:0000313" key="3">
    <source>
        <dbReference type="Proteomes" id="UP000477722"/>
    </source>
</evidence>
<gene>
    <name evidence="2" type="ORF">G5C65_20365</name>
</gene>
<sequence>SGPHPGGAGLPTAPGPPDDSHAPAPADSGLARPPASSAPGSTAPSSPAPSGAAARSPGGGDRTAGAFRSVREGQCLNVHSNGDGWSRAAPTAGARVRCGSDRAYVRVADIRTSRASCPKGNGRGSWSYTPRGGRATALCLTRHYRVGQCLAAEKSKDGMLAALMSAPACGGSPPASYNRLLRITSIHGLAAGGGSDDVQGRCARDAKDDRRYWTWRVDGGRYLLCARESRG</sequence>
<feature type="compositionally biased region" description="Low complexity" evidence="1">
    <location>
        <begin position="22"/>
        <end position="56"/>
    </location>
</feature>
<keyword evidence="3" id="KW-1185">Reference proteome</keyword>
<reference evidence="2 3" key="1">
    <citation type="submission" date="2020-02" db="EMBL/GenBank/DDBJ databases">
        <title>Whole-genome analyses of novel actinobacteria.</title>
        <authorList>
            <person name="Sahin N."/>
            <person name="Tatar D."/>
        </authorList>
    </citation>
    <scope>NUCLEOTIDE SEQUENCE [LARGE SCALE GENOMIC DNA]</scope>
    <source>
        <strain evidence="2 3">SB3404</strain>
    </source>
</reference>
<protein>
    <submittedName>
        <fullName evidence="2">Uncharacterized protein</fullName>
    </submittedName>
</protein>
<name>A0A6G4X1N9_9ACTN</name>
<feature type="region of interest" description="Disordered" evidence="1">
    <location>
        <begin position="1"/>
        <end position="65"/>
    </location>
</feature>
<evidence type="ECO:0000256" key="1">
    <source>
        <dbReference type="SAM" id="MobiDB-lite"/>
    </source>
</evidence>
<comment type="caution">
    <text evidence="2">The sequence shown here is derived from an EMBL/GenBank/DDBJ whole genome shotgun (WGS) entry which is preliminary data.</text>
</comment>
<proteinExistence type="predicted"/>